<organism evidence="1 2">
    <name type="scientific">Xanthoceras sorbifolium</name>
    <dbReference type="NCBI Taxonomy" id="99658"/>
    <lineage>
        <taxon>Eukaryota</taxon>
        <taxon>Viridiplantae</taxon>
        <taxon>Streptophyta</taxon>
        <taxon>Embryophyta</taxon>
        <taxon>Tracheophyta</taxon>
        <taxon>Spermatophyta</taxon>
        <taxon>Magnoliopsida</taxon>
        <taxon>eudicotyledons</taxon>
        <taxon>Gunneridae</taxon>
        <taxon>Pentapetalae</taxon>
        <taxon>rosids</taxon>
        <taxon>malvids</taxon>
        <taxon>Sapindales</taxon>
        <taxon>Sapindaceae</taxon>
        <taxon>Xanthoceroideae</taxon>
        <taxon>Xanthoceras</taxon>
    </lineage>
</organism>
<comment type="caution">
    <text evidence="1">The sequence shown here is derived from an EMBL/GenBank/DDBJ whole genome shotgun (WGS) entry which is preliminary data.</text>
</comment>
<keyword evidence="2" id="KW-1185">Reference proteome</keyword>
<dbReference type="Proteomes" id="UP000827721">
    <property type="component" value="Unassembled WGS sequence"/>
</dbReference>
<evidence type="ECO:0000313" key="1">
    <source>
        <dbReference type="EMBL" id="KAH7554439.1"/>
    </source>
</evidence>
<proteinExistence type="predicted"/>
<evidence type="ECO:0000313" key="2">
    <source>
        <dbReference type="Proteomes" id="UP000827721"/>
    </source>
</evidence>
<sequence length="77" mass="8463">MDSSTTATVQHVNEKASDKLLTEPAEGVMLTGAQKTELEGLKLKDLKAKNYLFQAILIAQSWKPFFARTPPSIFGIP</sequence>
<protein>
    <submittedName>
        <fullName evidence="1">Uncharacterized protein</fullName>
    </submittedName>
</protein>
<name>A0ABQ8HD72_9ROSI</name>
<accession>A0ABQ8HD72</accession>
<dbReference type="EMBL" id="JAFEMO010000012">
    <property type="protein sequence ID" value="KAH7554439.1"/>
    <property type="molecule type" value="Genomic_DNA"/>
</dbReference>
<gene>
    <name evidence="1" type="ORF">JRO89_XS12G0210000</name>
</gene>
<reference evidence="1 2" key="1">
    <citation type="submission" date="2021-02" db="EMBL/GenBank/DDBJ databases">
        <title>Plant Genome Project.</title>
        <authorList>
            <person name="Zhang R.-G."/>
        </authorList>
    </citation>
    <scope>NUCLEOTIDE SEQUENCE [LARGE SCALE GENOMIC DNA]</scope>
    <source>
        <tissue evidence="1">Leaves</tissue>
    </source>
</reference>